<reference evidence="1 2" key="1">
    <citation type="submission" date="2016-10" db="EMBL/GenBank/DDBJ databases">
        <authorList>
            <person name="de Groot N.N."/>
        </authorList>
    </citation>
    <scope>NUCLEOTIDE SEQUENCE [LARGE SCALE GENOMIC DNA]</scope>
    <source>
        <strain evidence="1 2">DSM 23553</strain>
    </source>
</reference>
<dbReference type="NCBIfam" id="TIGR04256">
    <property type="entry name" value="GxxExxY"/>
    <property type="match status" value="1"/>
</dbReference>
<evidence type="ECO:0000313" key="1">
    <source>
        <dbReference type="EMBL" id="SEF10225.1"/>
    </source>
</evidence>
<proteinExistence type="predicted"/>
<organism evidence="1 2">
    <name type="scientific">Salinimicrobium catena</name>
    <dbReference type="NCBI Taxonomy" id="390640"/>
    <lineage>
        <taxon>Bacteria</taxon>
        <taxon>Pseudomonadati</taxon>
        <taxon>Bacteroidota</taxon>
        <taxon>Flavobacteriia</taxon>
        <taxon>Flavobacteriales</taxon>
        <taxon>Flavobacteriaceae</taxon>
        <taxon>Salinimicrobium</taxon>
    </lineage>
</organism>
<evidence type="ECO:0000313" key="2">
    <source>
        <dbReference type="Proteomes" id="UP000199448"/>
    </source>
</evidence>
<dbReference type="EMBL" id="FNUG01000010">
    <property type="protein sequence ID" value="SEF10225.1"/>
    <property type="molecule type" value="Genomic_DNA"/>
</dbReference>
<dbReference type="OrthoDB" id="9806869at2"/>
<dbReference type="AlphaFoldDB" id="A0A1H5P8M1"/>
<keyword evidence="2" id="KW-1185">Reference proteome</keyword>
<dbReference type="InterPro" id="IPR026350">
    <property type="entry name" value="GxxExxY"/>
</dbReference>
<sequence length="124" mass="14705">MANILYKDESYAVVGALFEVYNHIGSGFSEIVYKDALEYEFRSRNIKYNREKEYAVQYKDHILPHKFYADFVVYDKIILEVKSVDNLHDKHISQCLNYLKVSSCRLAILANFHKDLLDHRRIIL</sequence>
<gene>
    <name evidence="1" type="ORF">SAMN04488034_11041</name>
</gene>
<dbReference type="RefSeq" id="WP_093114200.1">
    <property type="nucleotide sequence ID" value="NZ_FNGG01000010.1"/>
</dbReference>
<accession>A0A1H5P8M1</accession>
<dbReference type="Proteomes" id="UP000199448">
    <property type="component" value="Unassembled WGS sequence"/>
</dbReference>
<protein>
    <submittedName>
        <fullName evidence="1">GxxExxY protein</fullName>
    </submittedName>
</protein>
<name>A0A1H5P8M1_9FLAO</name>
<dbReference type="Pfam" id="PF13366">
    <property type="entry name" value="PDDEXK_3"/>
    <property type="match status" value="1"/>
</dbReference>
<dbReference type="STRING" id="390640.SAMN04488034_11041"/>